<dbReference type="AlphaFoldDB" id="A0A371HDQ6"/>
<reference evidence="2" key="1">
    <citation type="submission" date="2018-05" db="EMBL/GenBank/DDBJ databases">
        <title>Draft genome of Mucuna pruriens seed.</title>
        <authorList>
            <person name="Nnadi N.E."/>
            <person name="Vos R."/>
            <person name="Hasami M.H."/>
            <person name="Devisetty U.K."/>
            <person name="Aguiy J.C."/>
        </authorList>
    </citation>
    <scope>NUCLEOTIDE SEQUENCE [LARGE SCALE GENOMIC DNA]</scope>
    <source>
        <strain evidence="2">JCA_2017</strain>
    </source>
</reference>
<evidence type="ECO:0000313" key="2">
    <source>
        <dbReference type="EMBL" id="RDY00931.1"/>
    </source>
</evidence>
<gene>
    <name evidence="2" type="ORF">CR513_15815</name>
</gene>
<dbReference type="Proteomes" id="UP000257109">
    <property type="component" value="Unassembled WGS sequence"/>
</dbReference>
<dbReference type="OrthoDB" id="1427999at2759"/>
<comment type="caution">
    <text evidence="2">The sequence shown here is derived from an EMBL/GenBank/DDBJ whole genome shotgun (WGS) entry which is preliminary data.</text>
</comment>
<proteinExistence type="predicted"/>
<feature type="region of interest" description="Disordered" evidence="1">
    <location>
        <begin position="1"/>
        <end position="31"/>
    </location>
</feature>
<evidence type="ECO:0000256" key="1">
    <source>
        <dbReference type="SAM" id="MobiDB-lite"/>
    </source>
</evidence>
<dbReference type="EMBL" id="QJKJ01002874">
    <property type="protein sequence ID" value="RDY00931.1"/>
    <property type="molecule type" value="Genomic_DNA"/>
</dbReference>
<organism evidence="2 3">
    <name type="scientific">Mucuna pruriens</name>
    <name type="common">Velvet bean</name>
    <name type="synonym">Dolichos pruriens</name>
    <dbReference type="NCBI Taxonomy" id="157652"/>
    <lineage>
        <taxon>Eukaryota</taxon>
        <taxon>Viridiplantae</taxon>
        <taxon>Streptophyta</taxon>
        <taxon>Embryophyta</taxon>
        <taxon>Tracheophyta</taxon>
        <taxon>Spermatophyta</taxon>
        <taxon>Magnoliopsida</taxon>
        <taxon>eudicotyledons</taxon>
        <taxon>Gunneridae</taxon>
        <taxon>Pentapetalae</taxon>
        <taxon>rosids</taxon>
        <taxon>fabids</taxon>
        <taxon>Fabales</taxon>
        <taxon>Fabaceae</taxon>
        <taxon>Papilionoideae</taxon>
        <taxon>50 kb inversion clade</taxon>
        <taxon>NPAAA clade</taxon>
        <taxon>indigoferoid/millettioid clade</taxon>
        <taxon>Phaseoleae</taxon>
        <taxon>Mucuna</taxon>
    </lineage>
</organism>
<protein>
    <submittedName>
        <fullName evidence="2">Uncharacterized protein</fullName>
    </submittedName>
</protein>
<name>A0A371HDQ6_MUCPR</name>
<sequence>MEGVQADGDEEDEVEEIVRLKSGKRPTTSSTEEWNSIQWARSNSFKLMIEVIGNYGPHLKSPSYYELRVPLLKKGHEEEEKKYGYAIISDG</sequence>
<evidence type="ECO:0000313" key="3">
    <source>
        <dbReference type="Proteomes" id="UP000257109"/>
    </source>
</evidence>
<keyword evidence="3" id="KW-1185">Reference proteome</keyword>
<accession>A0A371HDQ6</accession>
<feature type="non-terminal residue" evidence="2">
    <location>
        <position position="1"/>
    </location>
</feature>